<sequence length="1028" mass="114658">MSDLTFKEKIGKSFSFLSVLGKKNKAQQHPSAETYANPVKVEPTRHIESHPFPQYHHDPYASQGYPQQHHQQMPPPLPPMHPYMSTAHERTNVDDLLCTPTPENRFPTPITTFPTPTPDPRFPTPTPDIKYPSPFDFARDRPTPVEKMEDLQQLQEALLPSPFDYLRNQQQLHYPYLQNSNHTSFHHPPQHLPFHDTSAQPAYRSLKDKQVADEINTLCRDLVTHGLQTKEMATASRRSAGPSVDSTVIKPEPAHQLHDYGNIVESGYTSGGGRSYDSDSSSCDIKRETTGSQNKQYRRKNCSIEGCSNLVAMDRCCRATGIVWPRGELLRPDVRRRGQMKMRRGRTGTFNNTVLYTRDGHFLIYSLGLTVVLRDLRSNAQGFLHGHTDIITCLTISNNGRLLASGQQSKSRGNKAPVLVWDLHGAIAAMTEKANQSDKVLYRLVLHMGKVQDMAFSSQDTCLYTVGGQDDNALVCWNMETGEPICGTPAGDDSTLVVRAFRTANNNDLLVTGGNYAFNVWRVDHKHRKFHPLRANLGNLKRIMSSIAISPDDKIAYVGTKTGDLLEIILDCDLTKPNCAFPPVGTQKPRYNRTTKERFSQGINTVLVHEHSQQRLLLLGAGDGSLVVLFPGAANDPIKSTPIPTGPIEKLQGGVTALSEGPHGQFYVGTNQSNMYLATLPETGQAIKAELRATCHYGSINDVVFPKAPSKGDEMNSNLFVTCSKTDIRVWNARKAQEILRIQVPNLVCNCVDLTVDGSVIVSGWDDGKVRAFYPESGKLKFVIQDAHNESVTAIAVCHDTDHEREWRLITGGKDGRVRVWRITPSRQTMEASMKVAIDDIFAYHGNPNHLRECVVRWVSHSSMPTKQRWPFSNGDGNFTPCATCSSCISWNLDNFTRVQAMFASTVFRRILYHPDESQMLTCGSDRRVTYYDSYDGEAIRILEEAAEGEMLALDIERSGNVFVTGGRDSTLKVWHYDNGEPIGVGKGHSEAINAVKISPERKHIVTVGSEGAIMIWEMGSLLAHMNQ</sequence>
<evidence type="ECO:0000256" key="1">
    <source>
        <dbReference type="ARBA" id="ARBA00004230"/>
    </source>
</evidence>
<dbReference type="PANTHER" id="PTHR13720">
    <property type="entry name" value="WD-40 REPEAT PROTEIN"/>
    <property type="match status" value="1"/>
</dbReference>
<keyword evidence="6" id="KW-0282">Flagellum</keyword>
<dbReference type="VEuPathDB" id="FungiDB:H310_05546"/>
<feature type="region of interest" description="Disordered" evidence="10">
    <location>
        <begin position="49"/>
        <end position="73"/>
    </location>
</feature>
<dbReference type="InterPro" id="IPR011047">
    <property type="entry name" value="Quinoprotein_ADH-like_sf"/>
</dbReference>
<dbReference type="AlphaFoldDB" id="A0A418B908"/>
<evidence type="ECO:0000256" key="5">
    <source>
        <dbReference type="ARBA" id="ARBA00022737"/>
    </source>
</evidence>
<dbReference type="VEuPathDB" id="FungiDB:H310_05548"/>
<feature type="compositionally biased region" description="Low complexity" evidence="10">
    <location>
        <begin position="105"/>
        <end position="114"/>
    </location>
</feature>
<comment type="caution">
    <text evidence="11">The sequence shown here is derived from an EMBL/GenBank/DDBJ whole genome shotgun (WGS) entry which is preliminary data.</text>
</comment>
<dbReference type="Pfam" id="PF00400">
    <property type="entry name" value="WD40"/>
    <property type="match status" value="4"/>
</dbReference>
<dbReference type="GO" id="GO:0005930">
    <property type="term" value="C:axoneme"/>
    <property type="evidence" value="ECO:0007669"/>
    <property type="project" value="UniProtKB-ARBA"/>
</dbReference>
<evidence type="ECO:0000256" key="10">
    <source>
        <dbReference type="SAM" id="MobiDB-lite"/>
    </source>
</evidence>
<keyword evidence="12" id="KW-1185">Reference proteome</keyword>
<dbReference type="PROSITE" id="PS50082">
    <property type="entry name" value="WD_REPEATS_2"/>
    <property type="match status" value="3"/>
</dbReference>
<keyword evidence="6" id="KW-0966">Cell projection</keyword>
<keyword evidence="5" id="KW-0677">Repeat</keyword>
<dbReference type="SMART" id="SM00320">
    <property type="entry name" value="WD40"/>
    <property type="match status" value="8"/>
</dbReference>
<dbReference type="GO" id="GO:0031514">
    <property type="term" value="C:motile cilium"/>
    <property type="evidence" value="ECO:0007669"/>
    <property type="project" value="UniProtKB-SubCell"/>
</dbReference>
<feature type="compositionally biased region" description="Pro residues" evidence="10">
    <location>
        <begin position="115"/>
        <end position="126"/>
    </location>
</feature>
<proteinExistence type="inferred from homology"/>
<comment type="similarity">
    <text evidence="7">Belongs to the CFAP52 family.</text>
</comment>
<dbReference type="PANTHER" id="PTHR13720:SF14">
    <property type="entry name" value="CILIA- AND FLAGELLA-ASSOCIATED PROTEIN 52"/>
    <property type="match status" value="1"/>
</dbReference>
<dbReference type="InterPro" id="IPR036322">
    <property type="entry name" value="WD40_repeat_dom_sf"/>
</dbReference>
<evidence type="ECO:0000256" key="3">
    <source>
        <dbReference type="ARBA" id="ARBA00022490"/>
    </source>
</evidence>
<evidence type="ECO:0000256" key="4">
    <source>
        <dbReference type="ARBA" id="ARBA00022574"/>
    </source>
</evidence>
<dbReference type="SUPFAM" id="SSF50998">
    <property type="entry name" value="Quinoprotein alcohol dehydrogenase-like"/>
    <property type="match status" value="1"/>
</dbReference>
<dbReference type="EMBL" id="QUSY01000021">
    <property type="protein sequence ID" value="RHY34686.1"/>
    <property type="molecule type" value="Genomic_DNA"/>
</dbReference>
<name>A0A418B908_9STRA</name>
<feature type="repeat" description="WD" evidence="9">
    <location>
        <begin position="944"/>
        <end position="985"/>
    </location>
</feature>
<protein>
    <recommendedName>
        <fullName evidence="8">Cilia- and flagella-associated protein 52</fullName>
    </recommendedName>
</protein>
<evidence type="ECO:0000256" key="9">
    <source>
        <dbReference type="PROSITE-ProRule" id="PRU00221"/>
    </source>
</evidence>
<organism evidence="11 12">
    <name type="scientific">Aphanomyces invadans</name>
    <dbReference type="NCBI Taxonomy" id="157072"/>
    <lineage>
        <taxon>Eukaryota</taxon>
        <taxon>Sar</taxon>
        <taxon>Stramenopiles</taxon>
        <taxon>Oomycota</taxon>
        <taxon>Saprolegniomycetes</taxon>
        <taxon>Saprolegniales</taxon>
        <taxon>Verrucalvaceae</taxon>
        <taxon>Aphanomyces</taxon>
    </lineage>
</organism>
<feature type="compositionally biased region" description="Basic and acidic residues" evidence="10">
    <location>
        <begin position="49"/>
        <end position="59"/>
    </location>
</feature>
<accession>A0A418B908</accession>
<dbReference type="Proteomes" id="UP000285060">
    <property type="component" value="Unassembled WGS sequence"/>
</dbReference>
<evidence type="ECO:0000313" key="11">
    <source>
        <dbReference type="EMBL" id="RHY34686.1"/>
    </source>
</evidence>
<dbReference type="PROSITE" id="PS50294">
    <property type="entry name" value="WD_REPEATS_REGION"/>
    <property type="match status" value="1"/>
</dbReference>
<keyword evidence="3" id="KW-0963">Cytoplasm</keyword>
<evidence type="ECO:0000256" key="7">
    <source>
        <dbReference type="ARBA" id="ARBA00029456"/>
    </source>
</evidence>
<feature type="region of interest" description="Disordered" evidence="10">
    <location>
        <begin position="103"/>
        <end position="133"/>
    </location>
</feature>
<evidence type="ECO:0000313" key="12">
    <source>
        <dbReference type="Proteomes" id="UP000285060"/>
    </source>
</evidence>
<comment type="subcellular location">
    <subcellularLocation>
        <location evidence="1">Cell projection</location>
        <location evidence="1">Cilium</location>
        <location evidence="1">Flagellum</location>
    </subcellularLocation>
    <subcellularLocation>
        <location evidence="2">Cytoplasm</location>
    </subcellularLocation>
</comment>
<feature type="repeat" description="WD" evidence="9">
    <location>
        <begin position="986"/>
        <end position="1019"/>
    </location>
</feature>
<reference evidence="11 12" key="1">
    <citation type="submission" date="2018-08" db="EMBL/GenBank/DDBJ databases">
        <title>Aphanomyces genome sequencing and annotation.</title>
        <authorList>
            <person name="Minardi D."/>
            <person name="Oidtmann B."/>
            <person name="Van Der Giezen M."/>
            <person name="Studholme D.J."/>
        </authorList>
    </citation>
    <scope>NUCLEOTIDE SEQUENCE [LARGE SCALE GENOMIC DNA]</scope>
    <source>
        <strain evidence="11 12">NJM0002</strain>
    </source>
</reference>
<keyword evidence="4 9" id="KW-0853">WD repeat</keyword>
<evidence type="ECO:0000256" key="6">
    <source>
        <dbReference type="ARBA" id="ARBA00022846"/>
    </source>
</evidence>
<dbReference type="InterPro" id="IPR050630">
    <property type="entry name" value="WD_repeat_EMAP"/>
</dbReference>
<keyword evidence="6" id="KW-0969">Cilium</keyword>
<dbReference type="SUPFAM" id="SSF50978">
    <property type="entry name" value="WD40 repeat-like"/>
    <property type="match status" value="1"/>
</dbReference>
<dbReference type="Gene3D" id="2.130.10.10">
    <property type="entry name" value="YVTN repeat-like/Quinoprotein amine dehydrogenase"/>
    <property type="match status" value="3"/>
</dbReference>
<dbReference type="InterPro" id="IPR001680">
    <property type="entry name" value="WD40_rpt"/>
</dbReference>
<feature type="region of interest" description="Disordered" evidence="10">
    <location>
        <begin position="268"/>
        <end position="292"/>
    </location>
</feature>
<evidence type="ECO:0000256" key="8">
    <source>
        <dbReference type="ARBA" id="ARBA00029552"/>
    </source>
</evidence>
<evidence type="ECO:0000256" key="2">
    <source>
        <dbReference type="ARBA" id="ARBA00004496"/>
    </source>
</evidence>
<dbReference type="InterPro" id="IPR015943">
    <property type="entry name" value="WD40/YVTN_repeat-like_dom_sf"/>
</dbReference>
<feature type="repeat" description="WD" evidence="9">
    <location>
        <begin position="785"/>
        <end position="831"/>
    </location>
</feature>
<gene>
    <name evidence="11" type="ORF">DYB32_000753</name>
</gene>